<feature type="binding site" evidence="8">
    <location>
        <position position="214"/>
    </location>
    <ligand>
        <name>3-phosphoshikimate</name>
        <dbReference type="ChEBI" id="CHEBI:145989"/>
    </ligand>
</feature>
<dbReference type="CDD" id="cd01556">
    <property type="entry name" value="EPSP_synthase"/>
    <property type="match status" value="1"/>
</dbReference>
<feature type="domain" description="Enolpyruvate transferase" evidence="10">
    <location>
        <begin position="27"/>
        <end position="432"/>
    </location>
</feature>
<keyword evidence="6 8" id="KW-0057">Aromatic amino acid biosynthesis</keyword>
<feature type="binding site" evidence="8">
    <location>
        <position position="39"/>
    </location>
    <ligand>
        <name>3-phosphoshikimate</name>
        <dbReference type="ChEBI" id="CHEBI:145989"/>
    </ligand>
</feature>
<evidence type="ECO:0000313" key="12">
    <source>
        <dbReference type="Proteomes" id="UP000321798"/>
    </source>
</evidence>
<protein>
    <recommendedName>
        <fullName evidence="8">3-phosphoshikimate 1-carboxyvinyltransferase</fullName>
        <ecNumber evidence="8">2.5.1.19</ecNumber>
    </recommendedName>
    <alternativeName>
        <fullName evidence="8">5-enolpyruvylshikimate-3-phosphate synthase</fullName>
        <shortName evidence="8">EPSP synthase</shortName>
        <shortName evidence="8">EPSPS</shortName>
    </alternativeName>
</protein>
<comment type="caution">
    <text evidence="8">Lacks conserved residue(s) required for the propagation of feature annotation.</text>
</comment>
<dbReference type="PROSITE" id="PS00104">
    <property type="entry name" value="EPSP_SYNTHASE_1"/>
    <property type="match status" value="1"/>
</dbReference>
<dbReference type="GO" id="GO:0008652">
    <property type="term" value="P:amino acid biosynthetic process"/>
    <property type="evidence" value="ECO:0007669"/>
    <property type="project" value="UniProtKB-KW"/>
</dbReference>
<dbReference type="FunFam" id="3.65.10.10:FF:000010">
    <property type="entry name" value="3-phosphoshikimate 1-carboxyvinyltransferase"/>
    <property type="match status" value="1"/>
</dbReference>
<evidence type="ECO:0000259" key="10">
    <source>
        <dbReference type="Pfam" id="PF00275"/>
    </source>
</evidence>
<dbReference type="GO" id="GO:0005737">
    <property type="term" value="C:cytoplasm"/>
    <property type="evidence" value="ECO:0007669"/>
    <property type="project" value="UniProtKB-SubCell"/>
</dbReference>
<dbReference type="InterPro" id="IPR023193">
    <property type="entry name" value="EPSP_synthase_CS"/>
</dbReference>
<feature type="binding site" evidence="8">
    <location>
        <position position="39"/>
    </location>
    <ligand>
        <name>phosphoenolpyruvate</name>
        <dbReference type="ChEBI" id="CHEBI:58702"/>
    </ligand>
</feature>
<dbReference type="EC" id="2.5.1.19" evidence="8"/>
<dbReference type="PANTHER" id="PTHR21090">
    <property type="entry name" value="AROM/DEHYDROQUINATE SYNTHASE"/>
    <property type="match status" value="1"/>
</dbReference>
<evidence type="ECO:0000256" key="5">
    <source>
        <dbReference type="ARBA" id="ARBA00022679"/>
    </source>
</evidence>
<feature type="region of interest" description="Disordered" evidence="9">
    <location>
        <begin position="1"/>
        <end position="23"/>
    </location>
</feature>
<feature type="binding site" evidence="8">
    <location>
        <position position="187"/>
    </location>
    <ligand>
        <name>3-phosphoshikimate</name>
        <dbReference type="ChEBI" id="CHEBI:145989"/>
    </ligand>
</feature>
<dbReference type="UniPathway" id="UPA00053">
    <property type="reaction ID" value="UER00089"/>
</dbReference>
<dbReference type="InterPro" id="IPR036968">
    <property type="entry name" value="Enolpyruvate_Tfrase_sf"/>
</dbReference>
<feature type="binding site" evidence="8">
    <location>
        <position position="426"/>
    </location>
    <ligand>
        <name>phosphoenolpyruvate</name>
        <dbReference type="ChEBI" id="CHEBI:58702"/>
    </ligand>
</feature>
<dbReference type="PANTHER" id="PTHR21090:SF5">
    <property type="entry name" value="PENTAFUNCTIONAL AROM POLYPEPTIDE"/>
    <property type="match status" value="1"/>
</dbReference>
<name>A0A512PIM9_9CELL</name>
<dbReference type="RefSeq" id="WP_146954820.1">
    <property type="nucleotide sequence ID" value="NZ_BAABBJ010000011.1"/>
</dbReference>
<feature type="binding site" evidence="8">
    <location>
        <position position="187"/>
    </location>
    <ligand>
        <name>phosphoenolpyruvate</name>
        <dbReference type="ChEBI" id="CHEBI:58702"/>
    </ligand>
</feature>
<proteinExistence type="inferred from homology"/>
<dbReference type="GO" id="GO:0009073">
    <property type="term" value="P:aromatic amino acid family biosynthetic process"/>
    <property type="evidence" value="ECO:0007669"/>
    <property type="project" value="UniProtKB-KW"/>
</dbReference>
<evidence type="ECO:0000256" key="4">
    <source>
        <dbReference type="ARBA" id="ARBA00022605"/>
    </source>
</evidence>
<dbReference type="GO" id="GO:0009423">
    <property type="term" value="P:chorismate biosynthetic process"/>
    <property type="evidence" value="ECO:0007669"/>
    <property type="project" value="UniProtKB-UniRule"/>
</dbReference>
<keyword evidence="12" id="KW-1185">Reference proteome</keyword>
<comment type="pathway">
    <text evidence="1 8">Metabolic intermediate biosynthesis; chorismate biosynthesis; chorismate from D-erythrose 4-phosphate and phosphoenolpyruvate: step 6/7.</text>
</comment>
<dbReference type="FunFam" id="3.65.10.10:FF:000011">
    <property type="entry name" value="3-phosphoshikimate 1-carboxyvinyltransferase"/>
    <property type="match status" value="1"/>
</dbReference>
<keyword evidence="5 8" id="KW-0808">Transferase</keyword>
<dbReference type="InterPro" id="IPR006264">
    <property type="entry name" value="EPSP_synthase"/>
</dbReference>
<feature type="binding site" evidence="8">
    <location>
        <position position="401"/>
    </location>
    <ligand>
        <name>phosphoenolpyruvate</name>
        <dbReference type="ChEBI" id="CHEBI:58702"/>
    </ligand>
</feature>
<dbReference type="PROSITE" id="PS00885">
    <property type="entry name" value="EPSP_SYNTHASE_2"/>
    <property type="match status" value="1"/>
</dbReference>
<dbReference type="OrthoDB" id="9809920at2"/>
<dbReference type="Pfam" id="PF00275">
    <property type="entry name" value="EPSP_synthase"/>
    <property type="match status" value="1"/>
</dbReference>
<feature type="binding site" evidence="8">
    <location>
        <position position="110"/>
    </location>
    <ligand>
        <name>phosphoenolpyruvate</name>
        <dbReference type="ChEBI" id="CHEBI:58702"/>
    </ligand>
</feature>
<organism evidence="11 12">
    <name type="scientific">Cellulomonas soli</name>
    <dbReference type="NCBI Taxonomy" id="931535"/>
    <lineage>
        <taxon>Bacteria</taxon>
        <taxon>Bacillati</taxon>
        <taxon>Actinomycetota</taxon>
        <taxon>Actinomycetes</taxon>
        <taxon>Micrococcales</taxon>
        <taxon>Cellulomonadaceae</taxon>
        <taxon>Cellulomonas</taxon>
    </lineage>
</organism>
<feature type="binding site" evidence="8">
    <location>
        <position position="186"/>
    </location>
    <ligand>
        <name>3-phosphoshikimate</name>
        <dbReference type="ChEBI" id="CHEBI:145989"/>
    </ligand>
</feature>
<evidence type="ECO:0000256" key="1">
    <source>
        <dbReference type="ARBA" id="ARBA00004811"/>
    </source>
</evidence>
<dbReference type="AlphaFoldDB" id="A0A512PIM9"/>
<evidence type="ECO:0000256" key="2">
    <source>
        <dbReference type="ARBA" id="ARBA00009948"/>
    </source>
</evidence>
<reference evidence="11 12" key="1">
    <citation type="submission" date="2019-07" db="EMBL/GenBank/DDBJ databases">
        <title>Whole genome shotgun sequence of Cellulomonas soli NBRC 109434.</title>
        <authorList>
            <person name="Hosoyama A."/>
            <person name="Uohara A."/>
            <person name="Ohji S."/>
            <person name="Ichikawa N."/>
        </authorList>
    </citation>
    <scope>NUCLEOTIDE SEQUENCE [LARGE SCALE GENOMIC DNA]</scope>
    <source>
        <strain evidence="11 12">NBRC 109434</strain>
    </source>
</reference>
<keyword evidence="3 8" id="KW-0963">Cytoplasm</keyword>
<feature type="binding site" evidence="8">
    <location>
        <position position="185"/>
    </location>
    <ligand>
        <name>3-phosphoshikimate</name>
        <dbReference type="ChEBI" id="CHEBI:145989"/>
    </ligand>
</feature>
<sequence length="455" mass="46498">MTTHGAADPTTTTSGTRPVWSAPGADHPLDALVEVPGSKSLTNRYLVLAALADSPSRLRGALRSRDTLLMADALGHLGARVDQVDGAPGDWLVTPGPVHGGTTIACGLAGTVMRFLPAVAALADGDVRFDGDTEALARPMGPVLTALRTLGVRVDEHGQEGRLPFTVHGRGGLVGGHVDVDASGSSQFVSGLLLAAARFERGLTIRHTGPTLPSLPHIEMTVAVLRAAGVQVDDSRPAIWQVAPGPVAGRDVRVEPDLSNAAPFLCAALVAGGTVRVPGWPTSTTQPGGLLPGILTRMGATTSLDGDVLSVSGTGQVHGLDLDLSAAGELAPTIAALAALADSPTRLRGIAHLRGHETDRLAALATEITRLGGRAEQSADGLVITPQPLTGAVWRTYADHRMATGGALIGLRVPGVRVEDVATTAKTIPDFVGLWTAMLASPAATPAPTDAEVVG</sequence>
<dbReference type="Proteomes" id="UP000321798">
    <property type="component" value="Unassembled WGS sequence"/>
</dbReference>
<evidence type="ECO:0000256" key="8">
    <source>
        <dbReference type="HAMAP-Rule" id="MF_00210"/>
    </source>
</evidence>
<comment type="subunit">
    <text evidence="8">Monomer.</text>
</comment>
<feature type="binding site" evidence="8">
    <location>
        <position position="44"/>
    </location>
    <ligand>
        <name>3-phosphoshikimate</name>
        <dbReference type="ChEBI" id="CHEBI:145989"/>
    </ligand>
</feature>
<feature type="binding site" evidence="8">
    <location>
        <position position="138"/>
    </location>
    <ligand>
        <name>phosphoenolpyruvate</name>
        <dbReference type="ChEBI" id="CHEBI:58702"/>
    </ligand>
</feature>
<comment type="subcellular location">
    <subcellularLocation>
        <location evidence="8">Cytoplasm</location>
    </subcellularLocation>
</comment>
<feature type="binding site" evidence="8">
    <location>
        <position position="329"/>
    </location>
    <ligand>
        <name>3-phosphoshikimate</name>
        <dbReference type="ChEBI" id="CHEBI:145989"/>
    </ligand>
</feature>
<accession>A0A512PIM9</accession>
<feature type="active site" description="Proton acceptor" evidence="8">
    <location>
        <position position="329"/>
    </location>
</feature>
<dbReference type="SUPFAM" id="SSF55205">
    <property type="entry name" value="EPT/RTPC-like"/>
    <property type="match status" value="1"/>
</dbReference>
<dbReference type="HAMAP" id="MF_00210">
    <property type="entry name" value="EPSP_synth"/>
    <property type="match status" value="1"/>
</dbReference>
<evidence type="ECO:0000256" key="3">
    <source>
        <dbReference type="ARBA" id="ARBA00022490"/>
    </source>
</evidence>
<keyword evidence="4 8" id="KW-0028">Amino-acid biosynthesis</keyword>
<comment type="catalytic activity">
    <reaction evidence="7">
        <text>3-phosphoshikimate + phosphoenolpyruvate = 5-O-(1-carboxyvinyl)-3-phosphoshikimate + phosphate</text>
        <dbReference type="Rhea" id="RHEA:21256"/>
        <dbReference type="ChEBI" id="CHEBI:43474"/>
        <dbReference type="ChEBI" id="CHEBI:57701"/>
        <dbReference type="ChEBI" id="CHEBI:58702"/>
        <dbReference type="ChEBI" id="CHEBI:145989"/>
        <dbReference type="EC" id="2.5.1.19"/>
    </reaction>
    <physiologicalReaction direction="left-to-right" evidence="7">
        <dbReference type="Rhea" id="RHEA:21257"/>
    </physiologicalReaction>
</comment>
<dbReference type="NCBIfam" id="TIGR01356">
    <property type="entry name" value="aroA"/>
    <property type="match status" value="1"/>
</dbReference>
<comment type="caution">
    <text evidence="11">The sequence shown here is derived from an EMBL/GenBank/DDBJ whole genome shotgun (WGS) entry which is preliminary data.</text>
</comment>
<evidence type="ECO:0000256" key="7">
    <source>
        <dbReference type="ARBA" id="ARBA00044633"/>
    </source>
</evidence>
<comment type="function">
    <text evidence="8">Catalyzes the transfer of the enolpyruvyl moiety of phosphoenolpyruvate (PEP) to the 5-hydroxyl of shikimate-3-phosphate (S3P) to produce enolpyruvyl shikimate-3-phosphate and inorganic phosphate.</text>
</comment>
<feature type="binding site" evidence="8">
    <location>
        <position position="356"/>
    </location>
    <ligand>
        <name>3-phosphoshikimate</name>
        <dbReference type="ChEBI" id="CHEBI:145989"/>
    </ligand>
</feature>
<gene>
    <name evidence="11" type="primary">aroA1</name>
    <name evidence="8" type="synonym">aroA</name>
    <name evidence="11" type="ORF">CSO01_37760</name>
</gene>
<evidence type="ECO:0000256" key="9">
    <source>
        <dbReference type="SAM" id="MobiDB-lite"/>
    </source>
</evidence>
<dbReference type="InterPro" id="IPR001986">
    <property type="entry name" value="Enolpyruvate_Tfrase_dom"/>
</dbReference>
<comment type="similarity">
    <text evidence="2 8">Belongs to the EPSP synthase family.</text>
</comment>
<feature type="binding site" evidence="8">
    <location>
        <position position="360"/>
    </location>
    <ligand>
        <name>phosphoenolpyruvate</name>
        <dbReference type="ChEBI" id="CHEBI:58702"/>
    </ligand>
</feature>
<evidence type="ECO:0000256" key="6">
    <source>
        <dbReference type="ARBA" id="ARBA00023141"/>
    </source>
</evidence>
<feature type="compositionally biased region" description="Low complexity" evidence="9">
    <location>
        <begin position="1"/>
        <end position="13"/>
    </location>
</feature>
<dbReference type="GO" id="GO:0003866">
    <property type="term" value="F:3-phosphoshikimate 1-carboxyvinyltransferase activity"/>
    <property type="evidence" value="ECO:0007669"/>
    <property type="project" value="UniProtKB-UniRule"/>
</dbReference>
<feature type="binding site" evidence="8">
    <location>
        <position position="40"/>
    </location>
    <ligand>
        <name>3-phosphoshikimate</name>
        <dbReference type="ChEBI" id="CHEBI:145989"/>
    </ligand>
</feature>
<dbReference type="Gene3D" id="3.65.10.10">
    <property type="entry name" value="Enolpyruvate transferase domain"/>
    <property type="match status" value="2"/>
</dbReference>
<dbReference type="PIRSF" id="PIRSF000505">
    <property type="entry name" value="EPSPS"/>
    <property type="match status" value="1"/>
</dbReference>
<dbReference type="EMBL" id="BKAL01000021">
    <property type="protein sequence ID" value="GEP71061.1"/>
    <property type="molecule type" value="Genomic_DNA"/>
</dbReference>
<dbReference type="InterPro" id="IPR013792">
    <property type="entry name" value="RNA3'P_cycl/enolpyr_Trfase_a/b"/>
</dbReference>
<evidence type="ECO:0000313" key="11">
    <source>
        <dbReference type="EMBL" id="GEP71061.1"/>
    </source>
</evidence>